<feature type="coiled-coil region" evidence="7">
    <location>
        <begin position="213"/>
        <end position="247"/>
    </location>
</feature>
<feature type="compositionally biased region" description="Low complexity" evidence="8">
    <location>
        <begin position="446"/>
        <end position="464"/>
    </location>
</feature>
<keyword evidence="6" id="KW-0539">Nucleus</keyword>
<feature type="compositionally biased region" description="Polar residues" evidence="8">
    <location>
        <begin position="115"/>
        <end position="126"/>
    </location>
</feature>
<dbReference type="AlphaFoldDB" id="A0AAV6WTH8"/>
<dbReference type="Gene3D" id="6.10.250.540">
    <property type="match status" value="1"/>
</dbReference>
<dbReference type="SMART" id="SM01372">
    <property type="entry name" value="E2F_TDP"/>
    <property type="match status" value="1"/>
</dbReference>
<proteinExistence type="inferred from homology"/>
<dbReference type="Pfam" id="PF02319">
    <property type="entry name" value="WHD_E2F_TDP"/>
    <property type="match status" value="1"/>
</dbReference>
<feature type="region of interest" description="Disordered" evidence="8">
    <location>
        <begin position="446"/>
        <end position="482"/>
    </location>
</feature>
<name>A0AAV6WTH8_9LAMI</name>
<dbReference type="Proteomes" id="UP000826271">
    <property type="component" value="Unassembled WGS sequence"/>
</dbReference>
<feature type="compositionally biased region" description="Low complexity" evidence="8">
    <location>
        <begin position="472"/>
        <end position="482"/>
    </location>
</feature>
<gene>
    <name evidence="10" type="ORF">BUALT_Bualt13G0055200</name>
</gene>
<evidence type="ECO:0000313" key="10">
    <source>
        <dbReference type="EMBL" id="KAG8371134.1"/>
    </source>
</evidence>
<dbReference type="GO" id="GO:0046983">
    <property type="term" value="F:protein dimerization activity"/>
    <property type="evidence" value="ECO:0007669"/>
    <property type="project" value="InterPro"/>
</dbReference>
<dbReference type="InterPro" id="IPR037241">
    <property type="entry name" value="E2F-DP_heterodim"/>
</dbReference>
<comment type="subcellular location">
    <subcellularLocation>
        <location evidence="6">Nucleus</location>
    </subcellularLocation>
</comment>
<dbReference type="Gene3D" id="1.10.10.10">
    <property type="entry name" value="Winged helix-like DNA-binding domain superfamily/Winged helix DNA-binding domain"/>
    <property type="match status" value="1"/>
</dbReference>
<keyword evidence="5" id="KW-0131">Cell cycle</keyword>
<evidence type="ECO:0000313" key="11">
    <source>
        <dbReference type="Proteomes" id="UP000826271"/>
    </source>
</evidence>
<keyword evidence="7" id="KW-0175">Coiled coil</keyword>
<evidence type="ECO:0000256" key="8">
    <source>
        <dbReference type="SAM" id="MobiDB-lite"/>
    </source>
</evidence>
<dbReference type="FunFam" id="1.10.10.10:FF:000008">
    <property type="entry name" value="E2F transcription factor 1"/>
    <property type="match status" value="1"/>
</dbReference>
<dbReference type="InterPro" id="IPR003316">
    <property type="entry name" value="E2F_WHTH_DNA-bd_dom"/>
</dbReference>
<protein>
    <recommendedName>
        <fullName evidence="9">E2F/DP family winged-helix DNA-binding domain-containing protein</fullName>
    </recommendedName>
</protein>
<comment type="caution">
    <text evidence="10">The sequence shown here is derived from an EMBL/GenBank/DDBJ whole genome shotgun (WGS) entry which is preliminary data.</text>
</comment>
<evidence type="ECO:0000259" key="9">
    <source>
        <dbReference type="SMART" id="SM01372"/>
    </source>
</evidence>
<dbReference type="InterPro" id="IPR032198">
    <property type="entry name" value="E2F_CC-MB"/>
</dbReference>
<reference evidence="10" key="1">
    <citation type="submission" date="2019-10" db="EMBL/GenBank/DDBJ databases">
        <authorList>
            <person name="Zhang R."/>
            <person name="Pan Y."/>
            <person name="Wang J."/>
            <person name="Ma R."/>
            <person name="Yu S."/>
        </authorList>
    </citation>
    <scope>NUCLEOTIDE SEQUENCE</scope>
    <source>
        <strain evidence="10">LA-IB0</strain>
        <tissue evidence="10">Leaf</tissue>
    </source>
</reference>
<dbReference type="InterPro" id="IPR015633">
    <property type="entry name" value="E2F"/>
</dbReference>
<dbReference type="CDD" id="cd14660">
    <property type="entry name" value="E2F_DD"/>
    <property type="match status" value="1"/>
</dbReference>
<dbReference type="InterPro" id="IPR036388">
    <property type="entry name" value="WH-like_DNA-bd_sf"/>
</dbReference>
<dbReference type="InterPro" id="IPR036390">
    <property type="entry name" value="WH_DNA-bd_sf"/>
</dbReference>
<keyword evidence="3 6" id="KW-0238">DNA-binding</keyword>
<feature type="domain" description="E2F/DP family winged-helix DNA-binding" evidence="9">
    <location>
        <begin position="135"/>
        <end position="200"/>
    </location>
</feature>
<evidence type="ECO:0000256" key="4">
    <source>
        <dbReference type="ARBA" id="ARBA00023163"/>
    </source>
</evidence>
<evidence type="ECO:0000256" key="7">
    <source>
        <dbReference type="SAM" id="Coils"/>
    </source>
</evidence>
<dbReference type="GO" id="GO:0000978">
    <property type="term" value="F:RNA polymerase II cis-regulatory region sequence-specific DNA binding"/>
    <property type="evidence" value="ECO:0007669"/>
    <property type="project" value="InterPro"/>
</dbReference>
<evidence type="ECO:0000256" key="3">
    <source>
        <dbReference type="ARBA" id="ARBA00023125"/>
    </source>
</evidence>
<dbReference type="SUPFAM" id="SSF46785">
    <property type="entry name" value="Winged helix' DNA-binding domain"/>
    <property type="match status" value="1"/>
</dbReference>
<dbReference type="SUPFAM" id="SSF144074">
    <property type="entry name" value="E2F-DP heterodimerization region"/>
    <property type="match status" value="1"/>
</dbReference>
<feature type="region of interest" description="Disordered" evidence="8">
    <location>
        <begin position="89"/>
        <end position="126"/>
    </location>
</feature>
<dbReference type="EMBL" id="WHWC01000013">
    <property type="protein sequence ID" value="KAG8371134.1"/>
    <property type="molecule type" value="Genomic_DNA"/>
</dbReference>
<feature type="region of interest" description="Disordered" evidence="8">
    <location>
        <begin position="1"/>
        <end position="62"/>
    </location>
</feature>
<dbReference type="PANTHER" id="PTHR12081:SF18">
    <property type="entry name" value="TRANSCRIPTION FACTOR E2F2-RELATED"/>
    <property type="match status" value="1"/>
</dbReference>
<evidence type="ECO:0000256" key="2">
    <source>
        <dbReference type="ARBA" id="ARBA00023015"/>
    </source>
</evidence>
<feature type="compositionally biased region" description="Polar residues" evidence="8">
    <location>
        <begin position="1"/>
        <end position="14"/>
    </location>
</feature>
<keyword evidence="2 6" id="KW-0805">Transcription regulation</keyword>
<evidence type="ECO:0000256" key="1">
    <source>
        <dbReference type="ARBA" id="ARBA00010940"/>
    </source>
</evidence>
<comment type="similarity">
    <text evidence="1 6">Belongs to the E2F/DP family.</text>
</comment>
<keyword evidence="4 6" id="KW-0804">Transcription</keyword>
<sequence length="482" mass="53051">MQRTQQTSRKQLAFTSVKPPFGGGGGGDYHQFAAAESQGRQSNHELDEAIVVKTPPPLKRKSGMADCEVESAEQNAGPVSVGVIKGPLGTPPSGKAGKAQKVPRTTKAKKAGSQMPVTNIGSPGGNNLTPIGPCRYDSSLGLLTKKFINLIKHAEDGILDLNKAADTLEVQKRRIYDITNVLEGIGLIEKKLKNRIQWKGVEVSRPGEIDESLSGLQEEVENLNIEERRLDDRIREMQEKLRGLSEDEDNQRWLFVTEEDIKNLPCFQNETLIAIKAPHGTTLEVPDPDEAVDYPQRRYRIVLRSTMGPIDVYLVSKFEEKFEEMNADEAQQPSIPETSTADENASALLPMEEMRGNEVDVHGIEAQRMCSDASASQDFVSGIMKIVPDIDSDADYWLLSDADISITDMWRTECILTHSMTIYLAGVDWNNLDTIHEDYAMDVMTTPRAQTPSPSTTPAPSVMQTPPPSTTPMPSVTNTTGS</sequence>
<evidence type="ECO:0000256" key="5">
    <source>
        <dbReference type="ARBA" id="ARBA00023306"/>
    </source>
</evidence>
<accession>A0AAV6WTH8</accession>
<dbReference type="GO" id="GO:0000981">
    <property type="term" value="F:DNA-binding transcription factor activity, RNA polymerase II-specific"/>
    <property type="evidence" value="ECO:0007669"/>
    <property type="project" value="TreeGrafter"/>
</dbReference>
<dbReference type="PANTHER" id="PTHR12081">
    <property type="entry name" value="TRANSCRIPTION FACTOR E2F"/>
    <property type="match status" value="1"/>
</dbReference>
<dbReference type="GO" id="GO:0090575">
    <property type="term" value="C:RNA polymerase II transcription regulator complex"/>
    <property type="evidence" value="ECO:0007669"/>
    <property type="project" value="TreeGrafter"/>
</dbReference>
<dbReference type="Pfam" id="PF16421">
    <property type="entry name" value="E2F_CC-MB"/>
    <property type="match status" value="1"/>
</dbReference>
<organism evidence="10 11">
    <name type="scientific">Buddleja alternifolia</name>
    <dbReference type="NCBI Taxonomy" id="168488"/>
    <lineage>
        <taxon>Eukaryota</taxon>
        <taxon>Viridiplantae</taxon>
        <taxon>Streptophyta</taxon>
        <taxon>Embryophyta</taxon>
        <taxon>Tracheophyta</taxon>
        <taxon>Spermatophyta</taxon>
        <taxon>Magnoliopsida</taxon>
        <taxon>eudicotyledons</taxon>
        <taxon>Gunneridae</taxon>
        <taxon>Pentapetalae</taxon>
        <taxon>asterids</taxon>
        <taxon>lamiids</taxon>
        <taxon>Lamiales</taxon>
        <taxon>Scrophulariaceae</taxon>
        <taxon>Buddlejeae</taxon>
        <taxon>Buddleja</taxon>
    </lineage>
</organism>
<evidence type="ECO:0000256" key="6">
    <source>
        <dbReference type="RuleBase" id="RU003796"/>
    </source>
</evidence>
<keyword evidence="11" id="KW-1185">Reference proteome</keyword>